<dbReference type="Proteomes" id="UP000800200">
    <property type="component" value="Unassembled WGS sequence"/>
</dbReference>
<dbReference type="PANTHER" id="PTHR28052">
    <property type="entry name" value="UPF0545 PROTEIN C22ORF39"/>
    <property type="match status" value="1"/>
</dbReference>
<dbReference type="Pfam" id="PF11326">
    <property type="entry name" value="PANTS-like"/>
    <property type="match status" value="1"/>
</dbReference>
<dbReference type="OrthoDB" id="2017405at2759"/>
<accession>A0A6A6DIQ6</accession>
<evidence type="ECO:0008006" key="4">
    <source>
        <dbReference type="Google" id="ProtNLM"/>
    </source>
</evidence>
<organism evidence="2 3">
    <name type="scientific">Zopfia rhizophila CBS 207.26</name>
    <dbReference type="NCBI Taxonomy" id="1314779"/>
    <lineage>
        <taxon>Eukaryota</taxon>
        <taxon>Fungi</taxon>
        <taxon>Dikarya</taxon>
        <taxon>Ascomycota</taxon>
        <taxon>Pezizomycotina</taxon>
        <taxon>Dothideomycetes</taxon>
        <taxon>Dothideomycetes incertae sedis</taxon>
        <taxon>Zopfiaceae</taxon>
        <taxon>Zopfia</taxon>
    </lineage>
</organism>
<evidence type="ECO:0000313" key="3">
    <source>
        <dbReference type="Proteomes" id="UP000800200"/>
    </source>
</evidence>
<feature type="region of interest" description="Disordered" evidence="1">
    <location>
        <begin position="1"/>
        <end position="65"/>
    </location>
</feature>
<keyword evidence="3" id="KW-1185">Reference proteome</keyword>
<protein>
    <recommendedName>
        <fullName evidence="4">Early meiotic induction protein 1</fullName>
    </recommendedName>
</protein>
<dbReference type="AlphaFoldDB" id="A0A6A6DIQ6"/>
<dbReference type="PANTHER" id="PTHR28052:SF1">
    <property type="entry name" value="UPF0545 PROTEIN C22ORF39"/>
    <property type="match status" value="1"/>
</dbReference>
<feature type="compositionally biased region" description="Low complexity" evidence="1">
    <location>
        <begin position="7"/>
        <end position="60"/>
    </location>
</feature>
<dbReference type="InterPro" id="IPR021475">
    <property type="entry name" value="Pants/Emi1-like"/>
</dbReference>
<sequence length="163" mass="18437">MGWWWGSNSPSESQPPAQSQSQSQADADADFHAAFPHLAPSSTSSSNPSSSSAPSQAPPQSEYPETMSCRAAFDSAFYCASFGGKFNDIYRYGELRDCSEHWSDFWFCMRIKSKGAEVKKALVRERYREKEERVKGRPNSEDVWEKRGPHERIERPFSQAGEL</sequence>
<name>A0A6A6DIQ6_9PEZI</name>
<feature type="region of interest" description="Disordered" evidence="1">
    <location>
        <begin position="128"/>
        <end position="163"/>
    </location>
</feature>
<feature type="compositionally biased region" description="Basic and acidic residues" evidence="1">
    <location>
        <begin position="128"/>
        <end position="155"/>
    </location>
</feature>
<reference evidence="2" key="1">
    <citation type="journal article" date="2020" name="Stud. Mycol.">
        <title>101 Dothideomycetes genomes: a test case for predicting lifestyles and emergence of pathogens.</title>
        <authorList>
            <person name="Haridas S."/>
            <person name="Albert R."/>
            <person name="Binder M."/>
            <person name="Bloem J."/>
            <person name="Labutti K."/>
            <person name="Salamov A."/>
            <person name="Andreopoulos B."/>
            <person name="Baker S."/>
            <person name="Barry K."/>
            <person name="Bills G."/>
            <person name="Bluhm B."/>
            <person name="Cannon C."/>
            <person name="Castanera R."/>
            <person name="Culley D."/>
            <person name="Daum C."/>
            <person name="Ezra D."/>
            <person name="Gonzalez J."/>
            <person name="Henrissat B."/>
            <person name="Kuo A."/>
            <person name="Liang C."/>
            <person name="Lipzen A."/>
            <person name="Lutzoni F."/>
            <person name="Magnuson J."/>
            <person name="Mondo S."/>
            <person name="Nolan M."/>
            <person name="Ohm R."/>
            <person name="Pangilinan J."/>
            <person name="Park H.-J."/>
            <person name="Ramirez L."/>
            <person name="Alfaro M."/>
            <person name="Sun H."/>
            <person name="Tritt A."/>
            <person name="Yoshinaga Y."/>
            <person name="Zwiers L.-H."/>
            <person name="Turgeon B."/>
            <person name="Goodwin S."/>
            <person name="Spatafora J."/>
            <person name="Crous P."/>
            <person name="Grigoriev I."/>
        </authorList>
    </citation>
    <scope>NUCLEOTIDE SEQUENCE</scope>
    <source>
        <strain evidence="2">CBS 207.26</strain>
    </source>
</reference>
<gene>
    <name evidence="2" type="ORF">K469DRAFT_731781</name>
</gene>
<proteinExistence type="predicted"/>
<dbReference type="EMBL" id="ML994676">
    <property type="protein sequence ID" value="KAF2178338.1"/>
    <property type="molecule type" value="Genomic_DNA"/>
</dbReference>
<evidence type="ECO:0000313" key="2">
    <source>
        <dbReference type="EMBL" id="KAF2178338.1"/>
    </source>
</evidence>
<evidence type="ECO:0000256" key="1">
    <source>
        <dbReference type="SAM" id="MobiDB-lite"/>
    </source>
</evidence>